<evidence type="ECO:0000313" key="2">
    <source>
        <dbReference type="Proteomes" id="UP001497497"/>
    </source>
</evidence>
<organism evidence="1 2">
    <name type="scientific">Lymnaea stagnalis</name>
    <name type="common">Great pond snail</name>
    <name type="synonym">Helix stagnalis</name>
    <dbReference type="NCBI Taxonomy" id="6523"/>
    <lineage>
        <taxon>Eukaryota</taxon>
        <taxon>Metazoa</taxon>
        <taxon>Spiralia</taxon>
        <taxon>Lophotrochozoa</taxon>
        <taxon>Mollusca</taxon>
        <taxon>Gastropoda</taxon>
        <taxon>Heterobranchia</taxon>
        <taxon>Euthyneura</taxon>
        <taxon>Panpulmonata</taxon>
        <taxon>Hygrophila</taxon>
        <taxon>Lymnaeoidea</taxon>
        <taxon>Lymnaeidae</taxon>
        <taxon>Lymnaea</taxon>
    </lineage>
</organism>
<dbReference type="GO" id="GO:0043240">
    <property type="term" value="C:Fanconi anaemia nuclear complex"/>
    <property type="evidence" value="ECO:0007669"/>
    <property type="project" value="InterPro"/>
</dbReference>
<name>A0AAV2IP75_LYMST</name>
<proteinExistence type="predicted"/>
<keyword evidence="2" id="KW-1185">Reference proteome</keyword>
<comment type="caution">
    <text evidence="1">The sequence shown here is derived from an EMBL/GenBank/DDBJ whole genome shotgun (WGS) entry which is preliminary data.</text>
</comment>
<reference evidence="1 2" key="1">
    <citation type="submission" date="2024-04" db="EMBL/GenBank/DDBJ databases">
        <authorList>
            <consortium name="Genoscope - CEA"/>
            <person name="William W."/>
        </authorList>
    </citation>
    <scope>NUCLEOTIDE SEQUENCE [LARGE SCALE GENOMIC DNA]</scope>
</reference>
<gene>
    <name evidence="1" type="ORF">GSLYS_00022082001</name>
</gene>
<dbReference type="Proteomes" id="UP001497497">
    <property type="component" value="Unassembled WGS sequence"/>
</dbReference>
<dbReference type="GO" id="GO:0005654">
    <property type="term" value="C:nucleoplasm"/>
    <property type="evidence" value="ECO:0007669"/>
    <property type="project" value="TreeGrafter"/>
</dbReference>
<dbReference type="PANTHER" id="PTHR14890:SF1">
    <property type="entry name" value="FANCONI ANEMIA CORE COMPLEX-ASSOCIATED PROTEIN 100"/>
    <property type="match status" value="1"/>
</dbReference>
<dbReference type="GO" id="GO:0036297">
    <property type="term" value="P:interstrand cross-link repair"/>
    <property type="evidence" value="ECO:0007669"/>
    <property type="project" value="InterPro"/>
</dbReference>
<sequence length="893" mass="98799">MTLDTSHPYAILAIAGSFVHILEINTYSSVIFEAPCLVTAVALSTERNNVSTCAYITTINNKLWRVQIVTDSQKSISKTKEVKKQDEAPSKANEMEVDDIFGELLSEPKSKKAKMNDSSNTNLHYSVHSNTRNIAIKDENLIFESESSILDLNAFNDVLTLIIRDADTIRLLLLKLENKVDVKQKGRQMVQILQDVPTGLKADIFPENILKKKKILYIVTQQDLESTTSAPLSQTSSTPDLMSVPKTLFISLFGREACILNSPVLLLCCNNGLVYSYALKSTKSCSQSRLAITCQLNSDIVGVFSVSVTWPESSTDLNQDVVSALASALQNFEPQHRNIKDSGRGLLFCSASGECCLCLPPNRNSQAPFILMFSIAQPTVSCLVHDNLLIYSTGKCVEACEVKLTNEQGRGSVSVKPVFRTLLKCAKILKLIAYDRKDPNGEFITGITSNFEATQIPVCTSDSVLHTDGSNTDSFSGILKSIDACSEKLRAAKEKSERLDAFMLQMNIFTSLQLATEVAKHLQPGTVDFSTFISPAASMIECRCSVSSFKNGYLQEWQLKVELENKSTVCVSSDWSVVITLKDIQSNCHAQTGSNRLTRTNTFPLAKGLRSKSHLVFHIPLKSIIRGHTNPAFQVSVSLVLNFGNKIITECVSVSGEMFQKCHIVELHSNNFDVLNFLHKMNDEENDKDCPGKSNLYQSSDFHLLREINLLAQSRVKPGAETHPPLEQPQSLTVSLPVTSVAAQEHNLSSPLDVLKFLIAEDQDVLVADTHHCSCQFVGPSGVSVLMTVLEPQTGPGERNPGKVTVEKFVITLRSHDVIIISDMRLAIKERMQIPPEKSNQLLPKSKDEIQKIISTMEGIRENLRQGQIKCHTVRTEKLVCDMLNKLELGLKL</sequence>
<accession>A0AAV2IP75</accession>
<dbReference type="PANTHER" id="PTHR14890">
    <property type="entry name" value="FANCONI ANEMIA CORE COMPLEX-ASSOCIATED PROTEIN 100"/>
    <property type="match status" value="1"/>
</dbReference>
<evidence type="ECO:0000313" key="1">
    <source>
        <dbReference type="EMBL" id="CAL1548765.1"/>
    </source>
</evidence>
<protein>
    <submittedName>
        <fullName evidence="1">Uncharacterized protein</fullName>
    </submittedName>
</protein>
<dbReference type="AlphaFoldDB" id="A0AAV2IP75"/>
<dbReference type="EMBL" id="CAXITT010001671">
    <property type="protein sequence ID" value="CAL1548765.1"/>
    <property type="molecule type" value="Genomic_DNA"/>
</dbReference>
<dbReference type="InterPro" id="IPR029251">
    <property type="entry name" value="Faap100"/>
</dbReference>